<feature type="transmembrane region" description="Helical" evidence="1">
    <location>
        <begin position="42"/>
        <end position="62"/>
    </location>
</feature>
<dbReference type="RefSeq" id="WP_073064221.1">
    <property type="nucleotide sequence ID" value="NZ_FQUS01000011.1"/>
</dbReference>
<evidence type="ECO:0000313" key="3">
    <source>
        <dbReference type="Proteomes" id="UP000184041"/>
    </source>
</evidence>
<accession>A0A1M5DIM9</accession>
<sequence length="68" mass="7695">MDIKERTRKELEERIQALEGIIARKGVGASYRQKIDRIQRDVNIALMLGATSAILGLTIWAVTRSNKK</sequence>
<evidence type="ECO:0000256" key="1">
    <source>
        <dbReference type="SAM" id="Phobius"/>
    </source>
</evidence>
<dbReference type="OrthoDB" id="1448319at2"/>
<keyword evidence="1" id="KW-1133">Transmembrane helix</keyword>
<evidence type="ECO:0000313" key="2">
    <source>
        <dbReference type="EMBL" id="SHF66761.1"/>
    </source>
</evidence>
<organism evidence="2 3">
    <name type="scientific">Fodinibius roseus</name>
    <dbReference type="NCBI Taxonomy" id="1194090"/>
    <lineage>
        <taxon>Bacteria</taxon>
        <taxon>Pseudomonadati</taxon>
        <taxon>Balneolota</taxon>
        <taxon>Balneolia</taxon>
        <taxon>Balneolales</taxon>
        <taxon>Balneolaceae</taxon>
        <taxon>Fodinibius</taxon>
    </lineage>
</organism>
<keyword evidence="3" id="KW-1185">Reference proteome</keyword>
<dbReference type="Proteomes" id="UP000184041">
    <property type="component" value="Unassembled WGS sequence"/>
</dbReference>
<keyword evidence="1" id="KW-0472">Membrane</keyword>
<name>A0A1M5DIM9_9BACT</name>
<protein>
    <submittedName>
        <fullName evidence="2">Uncharacterized protein</fullName>
    </submittedName>
</protein>
<keyword evidence="1" id="KW-0812">Transmembrane</keyword>
<gene>
    <name evidence="2" type="ORF">SAMN05443144_111128</name>
</gene>
<dbReference type="EMBL" id="FQUS01000011">
    <property type="protein sequence ID" value="SHF66761.1"/>
    <property type="molecule type" value="Genomic_DNA"/>
</dbReference>
<dbReference type="AlphaFoldDB" id="A0A1M5DIM9"/>
<proteinExistence type="predicted"/>
<reference evidence="2 3" key="1">
    <citation type="submission" date="2016-11" db="EMBL/GenBank/DDBJ databases">
        <authorList>
            <person name="Jaros S."/>
            <person name="Januszkiewicz K."/>
            <person name="Wedrychowicz H."/>
        </authorList>
    </citation>
    <scope>NUCLEOTIDE SEQUENCE [LARGE SCALE GENOMIC DNA]</scope>
    <source>
        <strain evidence="2 3">DSM 21986</strain>
    </source>
</reference>